<keyword evidence="2" id="KW-1185">Reference proteome</keyword>
<accession>A0AAV1SD25</accession>
<reference evidence="1 2" key="1">
    <citation type="submission" date="2024-01" db="EMBL/GenBank/DDBJ databases">
        <authorList>
            <person name="Waweru B."/>
        </authorList>
    </citation>
    <scope>NUCLEOTIDE SEQUENCE [LARGE SCALE GENOMIC DNA]</scope>
</reference>
<evidence type="ECO:0000313" key="2">
    <source>
        <dbReference type="Proteomes" id="UP001314170"/>
    </source>
</evidence>
<proteinExistence type="predicted"/>
<protein>
    <submittedName>
        <fullName evidence="1">Uncharacterized protein</fullName>
    </submittedName>
</protein>
<sequence>MGQLKTHVESLIGAATAEVDLLRAAEGEKGEERKLHWAKWKTFWAKKESGGLGFNDLGALINHSIEINFDEALKDAFLIMRLIRKIMRTCRVQGTDDDGS</sequence>
<dbReference type="EMBL" id="CAWUPB010001173">
    <property type="protein sequence ID" value="CAK7349344.1"/>
    <property type="molecule type" value="Genomic_DNA"/>
</dbReference>
<dbReference type="Proteomes" id="UP001314170">
    <property type="component" value="Unassembled WGS sequence"/>
</dbReference>
<evidence type="ECO:0000313" key="1">
    <source>
        <dbReference type="EMBL" id="CAK7349344.1"/>
    </source>
</evidence>
<comment type="caution">
    <text evidence="1">The sequence shown here is derived from an EMBL/GenBank/DDBJ whole genome shotgun (WGS) entry which is preliminary data.</text>
</comment>
<organism evidence="1 2">
    <name type="scientific">Dovyalis caffra</name>
    <dbReference type="NCBI Taxonomy" id="77055"/>
    <lineage>
        <taxon>Eukaryota</taxon>
        <taxon>Viridiplantae</taxon>
        <taxon>Streptophyta</taxon>
        <taxon>Embryophyta</taxon>
        <taxon>Tracheophyta</taxon>
        <taxon>Spermatophyta</taxon>
        <taxon>Magnoliopsida</taxon>
        <taxon>eudicotyledons</taxon>
        <taxon>Gunneridae</taxon>
        <taxon>Pentapetalae</taxon>
        <taxon>rosids</taxon>
        <taxon>fabids</taxon>
        <taxon>Malpighiales</taxon>
        <taxon>Salicaceae</taxon>
        <taxon>Flacourtieae</taxon>
        <taxon>Dovyalis</taxon>
    </lineage>
</organism>
<name>A0AAV1SD25_9ROSI</name>
<dbReference type="AlphaFoldDB" id="A0AAV1SD25"/>
<gene>
    <name evidence="1" type="ORF">DCAF_LOCUS22058</name>
</gene>